<dbReference type="PANTHER" id="PTHR36681">
    <property type="entry name" value="NUCLEAR GTPASE, GERMINAL CENTER-ASSOCIATED, TANDEM DUPLICATE 3"/>
    <property type="match status" value="1"/>
</dbReference>
<dbReference type="Proteomes" id="UP000265663">
    <property type="component" value="Unassembled WGS sequence"/>
</dbReference>
<proteinExistence type="predicted"/>
<keyword evidence="5" id="KW-1185">Reference proteome</keyword>
<dbReference type="SUPFAM" id="SSF52540">
    <property type="entry name" value="P-loop containing nucleoside triphosphate hydrolases"/>
    <property type="match status" value="1"/>
</dbReference>
<gene>
    <name evidence="4" type="ORF">GMOD_00000045</name>
</gene>
<dbReference type="Pfam" id="PF00350">
    <property type="entry name" value="Dynamin_N"/>
    <property type="match status" value="1"/>
</dbReference>
<evidence type="ECO:0000259" key="2">
    <source>
        <dbReference type="Pfam" id="PF00350"/>
    </source>
</evidence>
<protein>
    <submittedName>
        <fullName evidence="4">Nuclear gtpase slip-gc-like</fullName>
    </submittedName>
</protein>
<evidence type="ECO:0000313" key="5">
    <source>
        <dbReference type="Proteomes" id="UP000265663"/>
    </source>
</evidence>
<feature type="domain" description="Dynamin N-terminal" evidence="2">
    <location>
        <begin position="93"/>
        <end position="446"/>
    </location>
</feature>
<dbReference type="InterPro" id="IPR056024">
    <property type="entry name" value="DUF7605"/>
</dbReference>
<dbReference type="OrthoDB" id="3598281at2759"/>
<dbReference type="EMBL" id="KE747824">
    <property type="protein sequence ID" value="RMZ70013.1"/>
    <property type="molecule type" value="Genomic_DNA"/>
</dbReference>
<sequence length="960" mass="108947">MASQPDINAPDPSKMKSQKRNFTDMQNDAIDEELAEEPFNAIKPEEIAFMVNELCDRLTKPLVEYASIDKRYGDLDTAAQLAKQLPAISKYSVAVLGEQGTGKSTVINALIDRSLLDQSGSSKACTAYATVLEYKEGADDQTTSSDVIVEFLTVQEIDHCIEEQINLWADAYQRKKKMRQVLCEANEEDGEDAENGENGEEDGEDGEDAEDGGDAEDGEEEVEETEDKGEEAKEVVEETKEDEEVEESPDTHSATQSSRIMTKKRLPRGAVTAKEFFQIIFDIQRHNQTGVWLEKELHYTDIREGKFLSTCRQQALNRFSELAMEMRGLDIVTRKVVFHNIPDRNLGRRTATIRNHWPFVKVVTISTGHILFRHGLRLFDLPGKSIGYGDMSQLRESVTNKFRRKADFEIVVAPCSRLQTSVLHDRYIDRSIHLKGPNKTILVMNKSDELINIHNMGTQIRQISEHPFPGFVERLEDIDRLSEQEDADDVTLMDLLDGLLREATVAYIKHETANVQKQMQPKGIKVFAVSALSHANSRHRFRRGDHILDEKTAGIGNLRQFLAKLSTATNYQKYHEHVHKTLPALRNQGARLLEEHTEDKTYAEMRCNLKARIELLRNKLESLIRSPLESVVEKPWSDKEAQCIIRGIKGLVQDSWVSPRIRYQGFAKMLREHGIPINGKYSGRNMNQEILNTMETYYGMWKDSMCTKADDFALPLHEEVDTLLQETRLAIENSSADPALKERAEEERAGAQEVIEHSHDTLLESLGESIRDTHLDFTTEIDISCPIATEMEMCYKRAQDRNLIGSGRGIYNRQRMVLQESIIDPPRKVFHPLLERIATKMQTKLKEAWKIACETFITDALEEMGDFSNTAEQLLMNAAYATAEHKQARGKLRELLTEFDASLKEIEGRFVYVEGLHADKKHKREETENSTALVRISDTPNDLSLAMTASTGSSAPLADL</sequence>
<dbReference type="Pfam" id="PF24564">
    <property type="entry name" value="DUF7605"/>
    <property type="match status" value="1"/>
</dbReference>
<dbReference type="Gene3D" id="3.40.50.300">
    <property type="entry name" value="P-loop containing nucleotide triphosphate hydrolases"/>
    <property type="match status" value="1"/>
</dbReference>
<dbReference type="InterPro" id="IPR027417">
    <property type="entry name" value="P-loop_NTPase"/>
</dbReference>
<feature type="region of interest" description="Disordered" evidence="1">
    <location>
        <begin position="185"/>
        <end position="263"/>
    </location>
</feature>
<evidence type="ECO:0000259" key="3">
    <source>
        <dbReference type="Pfam" id="PF24564"/>
    </source>
</evidence>
<feature type="compositionally biased region" description="Acidic residues" evidence="1">
    <location>
        <begin position="185"/>
        <end position="229"/>
    </location>
</feature>
<feature type="compositionally biased region" description="Acidic residues" evidence="1">
    <location>
        <begin position="239"/>
        <end position="248"/>
    </location>
</feature>
<feature type="domain" description="DUF7605" evidence="3">
    <location>
        <begin position="671"/>
        <end position="822"/>
    </location>
</feature>
<reference evidence="4 5" key="1">
    <citation type="journal article" date="2014" name="PLoS ONE">
        <title>De novo Genome Assembly of the Fungal Plant Pathogen Pyrenophora semeniperda.</title>
        <authorList>
            <person name="Soliai M.M."/>
            <person name="Meyer S.E."/>
            <person name="Udall J.A."/>
            <person name="Elzinga D.E."/>
            <person name="Hermansen R.A."/>
            <person name="Bodily P.M."/>
            <person name="Hart A.A."/>
            <person name="Coleman C.E."/>
        </authorList>
    </citation>
    <scope>NUCLEOTIDE SEQUENCE [LARGE SCALE GENOMIC DNA]</scope>
    <source>
        <strain evidence="4 5">CCB06</strain>
        <tissue evidence="4">Mycelium</tissue>
    </source>
</reference>
<accession>A0A3M7M694</accession>
<feature type="region of interest" description="Disordered" evidence="1">
    <location>
        <begin position="1"/>
        <end position="28"/>
    </location>
</feature>
<dbReference type="AlphaFoldDB" id="A0A3M7M694"/>
<organism evidence="4 5">
    <name type="scientific">Pyrenophora seminiperda CCB06</name>
    <dbReference type="NCBI Taxonomy" id="1302712"/>
    <lineage>
        <taxon>Eukaryota</taxon>
        <taxon>Fungi</taxon>
        <taxon>Dikarya</taxon>
        <taxon>Ascomycota</taxon>
        <taxon>Pezizomycotina</taxon>
        <taxon>Dothideomycetes</taxon>
        <taxon>Pleosporomycetidae</taxon>
        <taxon>Pleosporales</taxon>
        <taxon>Pleosporineae</taxon>
        <taxon>Pleosporaceae</taxon>
        <taxon>Pyrenophora</taxon>
    </lineage>
</organism>
<feature type="compositionally biased region" description="Polar residues" evidence="1">
    <location>
        <begin position="251"/>
        <end position="260"/>
    </location>
</feature>
<dbReference type="InterPro" id="IPR045063">
    <property type="entry name" value="Dynamin_N"/>
</dbReference>
<dbReference type="PANTHER" id="PTHR36681:SF3">
    <property type="entry name" value="NUCLEAR GTPASE, GERMINAL CENTER-ASSOCIATED, TANDEM DUPLICATE 3"/>
    <property type="match status" value="1"/>
</dbReference>
<evidence type="ECO:0000256" key="1">
    <source>
        <dbReference type="SAM" id="MobiDB-lite"/>
    </source>
</evidence>
<name>A0A3M7M694_9PLEO</name>
<evidence type="ECO:0000313" key="4">
    <source>
        <dbReference type="EMBL" id="RMZ70013.1"/>
    </source>
</evidence>